<dbReference type="Pfam" id="PF00462">
    <property type="entry name" value="Glutaredoxin"/>
    <property type="match status" value="1"/>
</dbReference>
<keyword evidence="3" id="KW-1185">Reference proteome</keyword>
<dbReference type="SUPFAM" id="SSF52833">
    <property type="entry name" value="Thioredoxin-like"/>
    <property type="match status" value="1"/>
</dbReference>
<dbReference type="EMBL" id="FMHW01000002">
    <property type="protein sequence ID" value="SCL26747.1"/>
    <property type="molecule type" value="Genomic_DNA"/>
</dbReference>
<evidence type="ECO:0000259" key="1">
    <source>
        <dbReference type="Pfam" id="PF00462"/>
    </source>
</evidence>
<dbReference type="Gene3D" id="3.40.30.10">
    <property type="entry name" value="Glutaredoxin"/>
    <property type="match status" value="1"/>
</dbReference>
<reference evidence="3" key="1">
    <citation type="submission" date="2016-06" db="EMBL/GenBank/DDBJ databases">
        <authorList>
            <person name="Varghese N."/>
            <person name="Submissions Spin"/>
        </authorList>
    </citation>
    <scope>NUCLEOTIDE SEQUENCE [LARGE SCALE GENOMIC DNA]</scope>
    <source>
        <strain evidence="3">DSM 43817</strain>
    </source>
</reference>
<protein>
    <submittedName>
        <fullName evidence="2">Mycoredoxin</fullName>
    </submittedName>
</protein>
<gene>
    <name evidence="2" type="ORF">GA0074692_2225</name>
</gene>
<dbReference type="PROSITE" id="PS51354">
    <property type="entry name" value="GLUTAREDOXIN_2"/>
    <property type="match status" value="1"/>
</dbReference>
<organism evidence="2 3">
    <name type="scientific">Micromonospora pallida</name>
    <dbReference type="NCBI Taxonomy" id="145854"/>
    <lineage>
        <taxon>Bacteria</taxon>
        <taxon>Bacillati</taxon>
        <taxon>Actinomycetota</taxon>
        <taxon>Actinomycetes</taxon>
        <taxon>Micromonosporales</taxon>
        <taxon>Micromonosporaceae</taxon>
        <taxon>Micromonospora</taxon>
    </lineage>
</organism>
<evidence type="ECO:0000313" key="2">
    <source>
        <dbReference type="EMBL" id="SCL26747.1"/>
    </source>
</evidence>
<sequence length="140" mass="15087">MLAVGLAAATPQLAQGSPGSGALDFLLFAALAVLFSPLPFPRSVSAAEAQERGAVDGRPIVYWRPGCRYCLRLRARLGRDARTAHWVDIWRDAAGAAAVRRIAGGNETVPTVVVDGQPYVNPAPRWLRDQLRKQTNQKAA</sequence>
<evidence type="ECO:0000313" key="3">
    <source>
        <dbReference type="Proteomes" id="UP000198959"/>
    </source>
</evidence>
<name>A0A1C6SB70_9ACTN</name>
<dbReference type="Proteomes" id="UP000198959">
    <property type="component" value="Unassembled WGS sequence"/>
</dbReference>
<accession>A0A1C6SB70</accession>
<dbReference type="InterPro" id="IPR051548">
    <property type="entry name" value="Grx-like_ET"/>
</dbReference>
<dbReference type="GO" id="GO:0045454">
    <property type="term" value="P:cell redox homeostasis"/>
    <property type="evidence" value="ECO:0007669"/>
    <property type="project" value="TreeGrafter"/>
</dbReference>
<feature type="domain" description="Glutaredoxin" evidence="1">
    <location>
        <begin position="61"/>
        <end position="117"/>
    </location>
</feature>
<dbReference type="AlphaFoldDB" id="A0A1C6SB70"/>
<dbReference type="GO" id="GO:0009055">
    <property type="term" value="F:electron transfer activity"/>
    <property type="evidence" value="ECO:0007669"/>
    <property type="project" value="TreeGrafter"/>
</dbReference>
<dbReference type="InterPro" id="IPR036249">
    <property type="entry name" value="Thioredoxin-like_sf"/>
</dbReference>
<dbReference type="STRING" id="145854.GA0074692_2225"/>
<dbReference type="InterPro" id="IPR002109">
    <property type="entry name" value="Glutaredoxin"/>
</dbReference>
<proteinExistence type="predicted"/>
<dbReference type="PANTHER" id="PTHR34386">
    <property type="entry name" value="GLUTAREDOXIN"/>
    <property type="match status" value="1"/>
</dbReference>
<dbReference type="PANTHER" id="PTHR34386:SF1">
    <property type="entry name" value="GLUTAREDOXIN-LIKE PROTEIN NRDH"/>
    <property type="match status" value="1"/>
</dbReference>